<dbReference type="GO" id="GO:0006749">
    <property type="term" value="P:glutathione metabolic process"/>
    <property type="evidence" value="ECO:0007669"/>
    <property type="project" value="TreeGrafter"/>
</dbReference>
<dbReference type="Pfam" id="PF02798">
    <property type="entry name" value="GST_N"/>
    <property type="match status" value="1"/>
</dbReference>
<organism evidence="8 9">
    <name type="scientific">Caenorhabditis auriculariae</name>
    <dbReference type="NCBI Taxonomy" id="2777116"/>
    <lineage>
        <taxon>Eukaryota</taxon>
        <taxon>Metazoa</taxon>
        <taxon>Ecdysozoa</taxon>
        <taxon>Nematoda</taxon>
        <taxon>Chromadorea</taxon>
        <taxon>Rhabditida</taxon>
        <taxon>Rhabditina</taxon>
        <taxon>Rhabditomorpha</taxon>
        <taxon>Rhabditoidea</taxon>
        <taxon>Rhabditidae</taxon>
        <taxon>Peloderinae</taxon>
        <taxon>Caenorhabditis</taxon>
    </lineage>
</organism>
<evidence type="ECO:0000259" key="7">
    <source>
        <dbReference type="PROSITE" id="PS50405"/>
    </source>
</evidence>
<dbReference type="SUPFAM" id="SSF52833">
    <property type="entry name" value="Thioredoxin-like"/>
    <property type="match status" value="1"/>
</dbReference>
<keyword evidence="9" id="KW-1185">Reference proteome</keyword>
<accession>A0A8S1GXB8</accession>
<keyword evidence="2" id="KW-0808">Transferase</keyword>
<dbReference type="CDD" id="cd03192">
    <property type="entry name" value="GST_C_Sigma_like"/>
    <property type="match status" value="1"/>
</dbReference>
<evidence type="ECO:0000256" key="3">
    <source>
        <dbReference type="ARBA" id="ARBA00038317"/>
    </source>
</evidence>
<dbReference type="SFLD" id="SFLDG00363">
    <property type="entry name" value="AMPS_(cytGST):_Alpha-__Mu-__Pi"/>
    <property type="match status" value="1"/>
</dbReference>
<dbReference type="InterPro" id="IPR036282">
    <property type="entry name" value="Glutathione-S-Trfase_C_sf"/>
</dbReference>
<comment type="similarity">
    <text evidence="3">Belongs to the GST superfamily. Sigma family.</text>
</comment>
<sequence length="216" mass="24750">METQEEMHKYTLYYFPVRGRGEPIRLLFHLDNQPFADERISLEQWPSYKSSMPLGQIPVLEVDGVKLAQSPAILRFLGHQQRRAGANAIECAKLDMIAEVVQEFSNTEGAGKFGRVLLGMITADKNQYYKEHVVPDLEKYAPIIEKFLVENGNNGLFIGDRETWVDVFSAEVFSKFIEYGSPDALDAYPHIRAQIQRVFNHPNIKRYIASRPVTPF</sequence>
<dbReference type="PANTHER" id="PTHR11571:SF261">
    <property type="entry name" value="GLUTATHIONE S-TRANSFERASE GST-36-RELATED"/>
    <property type="match status" value="1"/>
</dbReference>
<feature type="domain" description="GST N-terminal" evidence="6">
    <location>
        <begin position="8"/>
        <end position="85"/>
    </location>
</feature>
<evidence type="ECO:0000256" key="2">
    <source>
        <dbReference type="ARBA" id="ARBA00022679"/>
    </source>
</evidence>
<dbReference type="Gene3D" id="3.40.30.10">
    <property type="entry name" value="Glutaredoxin"/>
    <property type="match status" value="1"/>
</dbReference>
<dbReference type="InterPro" id="IPR004046">
    <property type="entry name" value="GST_C"/>
</dbReference>
<dbReference type="CDD" id="cd03039">
    <property type="entry name" value="GST_N_Sigma_like"/>
    <property type="match status" value="1"/>
</dbReference>
<comment type="caution">
    <text evidence="8">The sequence shown here is derived from an EMBL/GenBank/DDBJ whole genome shotgun (WGS) entry which is preliminary data.</text>
</comment>
<protein>
    <recommendedName>
        <fullName evidence="1">glutathione transferase</fullName>
        <ecNumber evidence="1">2.5.1.18</ecNumber>
    </recommendedName>
    <alternativeName>
        <fullName evidence="5">GST class-sigma</fullName>
    </alternativeName>
</protein>
<dbReference type="SUPFAM" id="SSF47616">
    <property type="entry name" value="GST C-terminal domain-like"/>
    <property type="match status" value="1"/>
</dbReference>
<evidence type="ECO:0000256" key="5">
    <source>
        <dbReference type="ARBA" id="ARBA00078118"/>
    </source>
</evidence>
<dbReference type="AlphaFoldDB" id="A0A8S1GXB8"/>
<proteinExistence type="inferred from homology"/>
<dbReference type="InterPro" id="IPR004045">
    <property type="entry name" value="Glutathione_S-Trfase_N"/>
</dbReference>
<dbReference type="OrthoDB" id="414243at2759"/>
<reference evidence="8" key="1">
    <citation type="submission" date="2020-10" db="EMBL/GenBank/DDBJ databases">
        <authorList>
            <person name="Kikuchi T."/>
        </authorList>
    </citation>
    <scope>NUCLEOTIDE SEQUENCE</scope>
    <source>
        <strain evidence="8">NKZ352</strain>
    </source>
</reference>
<comment type="catalytic activity">
    <reaction evidence="4">
        <text>RX + glutathione = an S-substituted glutathione + a halide anion + H(+)</text>
        <dbReference type="Rhea" id="RHEA:16437"/>
        <dbReference type="ChEBI" id="CHEBI:15378"/>
        <dbReference type="ChEBI" id="CHEBI:16042"/>
        <dbReference type="ChEBI" id="CHEBI:17792"/>
        <dbReference type="ChEBI" id="CHEBI:57925"/>
        <dbReference type="ChEBI" id="CHEBI:90779"/>
        <dbReference type="EC" id="2.5.1.18"/>
    </reaction>
</comment>
<evidence type="ECO:0000313" key="9">
    <source>
        <dbReference type="Proteomes" id="UP000835052"/>
    </source>
</evidence>
<evidence type="ECO:0000313" key="8">
    <source>
        <dbReference type="EMBL" id="CAD6187543.1"/>
    </source>
</evidence>
<evidence type="ECO:0000259" key="6">
    <source>
        <dbReference type="PROSITE" id="PS50404"/>
    </source>
</evidence>
<dbReference type="GO" id="GO:0004364">
    <property type="term" value="F:glutathione transferase activity"/>
    <property type="evidence" value="ECO:0007669"/>
    <property type="project" value="UniProtKB-EC"/>
</dbReference>
<feature type="domain" description="GST C-terminal" evidence="7">
    <location>
        <begin position="87"/>
        <end position="216"/>
    </location>
</feature>
<dbReference type="FunFam" id="1.20.1050.10:FF:000076">
    <property type="entry name" value="Probable glutathione S-transferase gst-36"/>
    <property type="match status" value="1"/>
</dbReference>
<dbReference type="InterPro" id="IPR036249">
    <property type="entry name" value="Thioredoxin-like_sf"/>
</dbReference>
<dbReference type="SFLD" id="SFLDS00019">
    <property type="entry name" value="Glutathione_Transferase_(cytos"/>
    <property type="match status" value="1"/>
</dbReference>
<dbReference type="Proteomes" id="UP000835052">
    <property type="component" value="Unassembled WGS sequence"/>
</dbReference>
<dbReference type="EC" id="2.5.1.18" evidence="1"/>
<dbReference type="EMBL" id="CAJGYM010000006">
    <property type="protein sequence ID" value="CAD6187543.1"/>
    <property type="molecule type" value="Genomic_DNA"/>
</dbReference>
<dbReference type="SFLD" id="SFLDG01205">
    <property type="entry name" value="AMPS.1"/>
    <property type="match status" value="1"/>
</dbReference>
<dbReference type="InterPro" id="IPR010987">
    <property type="entry name" value="Glutathione-S-Trfase_C-like"/>
</dbReference>
<name>A0A8S1GXB8_9PELO</name>
<dbReference type="Pfam" id="PF14497">
    <property type="entry name" value="GST_C_3"/>
    <property type="match status" value="1"/>
</dbReference>
<dbReference type="InterPro" id="IPR050213">
    <property type="entry name" value="GST_superfamily"/>
</dbReference>
<dbReference type="InterPro" id="IPR040079">
    <property type="entry name" value="Glutathione_S-Trfase"/>
</dbReference>
<gene>
    <name evidence="8" type="ORF">CAUJ_LOCUS3462</name>
</gene>
<dbReference type="GO" id="GO:0004602">
    <property type="term" value="F:glutathione peroxidase activity"/>
    <property type="evidence" value="ECO:0007669"/>
    <property type="project" value="UniProtKB-ARBA"/>
</dbReference>
<dbReference type="PROSITE" id="PS50404">
    <property type="entry name" value="GST_NTER"/>
    <property type="match status" value="1"/>
</dbReference>
<evidence type="ECO:0000256" key="1">
    <source>
        <dbReference type="ARBA" id="ARBA00012452"/>
    </source>
</evidence>
<dbReference type="Gene3D" id="1.20.1050.10">
    <property type="match status" value="1"/>
</dbReference>
<evidence type="ECO:0000256" key="4">
    <source>
        <dbReference type="ARBA" id="ARBA00047960"/>
    </source>
</evidence>
<dbReference type="PROSITE" id="PS50405">
    <property type="entry name" value="GST_CTER"/>
    <property type="match status" value="1"/>
</dbReference>
<dbReference type="FunFam" id="3.40.30.10:FF:000035">
    <property type="entry name" value="hematopoietic prostaglandin D synthase"/>
    <property type="match status" value="1"/>
</dbReference>
<dbReference type="PANTHER" id="PTHR11571">
    <property type="entry name" value="GLUTATHIONE S-TRANSFERASE"/>
    <property type="match status" value="1"/>
</dbReference>